<accession>A0ABP2ESN9</accession>
<evidence type="ECO:0000313" key="2">
    <source>
        <dbReference type="EMBL" id="EEQ86792.1"/>
    </source>
</evidence>
<evidence type="ECO:0000313" key="3">
    <source>
        <dbReference type="Proteomes" id="UP000002039"/>
    </source>
</evidence>
<dbReference type="EMBL" id="EQ999974">
    <property type="protein sequence ID" value="EEQ86792.1"/>
    <property type="molecule type" value="Genomic_DNA"/>
</dbReference>
<gene>
    <name evidence="2" type="ORF">BDCG_01912</name>
</gene>
<dbReference type="Proteomes" id="UP000002039">
    <property type="component" value="Unassembled WGS sequence"/>
</dbReference>
<protein>
    <submittedName>
        <fullName evidence="2">Uncharacterized protein</fullName>
    </submittedName>
</protein>
<sequence>MASTEAEPRSTIVINNNTDAETDAPRSPPRELRRKRRLMDNSLQEYEVLSGKLPSEPDLPFADIRIGDSKTKIHTVFEAGSAKIRDLQEVQRLKKWNTELEIKHCAELIGKNKEICKLEAEVSELEHRCQCPICYTILQSGKPACADTGSAQCVSFLTQRPVDHVVEISLAI</sequence>
<proteinExistence type="predicted"/>
<organism evidence="2 3">
    <name type="scientific">Ajellomyces dermatitidis (strain ER-3 / ATCC MYA-2586)</name>
    <name type="common">Blastomyces dermatitidis</name>
    <dbReference type="NCBI Taxonomy" id="559297"/>
    <lineage>
        <taxon>Eukaryota</taxon>
        <taxon>Fungi</taxon>
        <taxon>Dikarya</taxon>
        <taxon>Ascomycota</taxon>
        <taxon>Pezizomycotina</taxon>
        <taxon>Eurotiomycetes</taxon>
        <taxon>Eurotiomycetidae</taxon>
        <taxon>Onygenales</taxon>
        <taxon>Ajellomycetaceae</taxon>
        <taxon>Blastomyces</taxon>
    </lineage>
</organism>
<keyword evidence="3" id="KW-1185">Reference proteome</keyword>
<evidence type="ECO:0000256" key="1">
    <source>
        <dbReference type="SAM" id="MobiDB-lite"/>
    </source>
</evidence>
<reference evidence="3" key="1">
    <citation type="journal article" date="2015" name="PLoS Genet.">
        <title>The dynamic genome and transcriptome of the human fungal pathogen Blastomyces and close relative Emmonsia.</title>
        <authorList>
            <person name="Munoz J.F."/>
            <person name="Gauthier G.M."/>
            <person name="Desjardins C.A."/>
            <person name="Gallo J.E."/>
            <person name="Holder J."/>
            <person name="Sullivan T.D."/>
            <person name="Marty A.J."/>
            <person name="Carmen J.C."/>
            <person name="Chen Z."/>
            <person name="Ding L."/>
            <person name="Gujja S."/>
            <person name="Magrini V."/>
            <person name="Misas E."/>
            <person name="Mitreva M."/>
            <person name="Priest M."/>
            <person name="Saif S."/>
            <person name="Whiston E.A."/>
            <person name="Young S."/>
            <person name="Zeng Q."/>
            <person name="Goldman W.E."/>
            <person name="Mardis E.R."/>
            <person name="Taylor J.W."/>
            <person name="McEwen J.G."/>
            <person name="Clay O.K."/>
            <person name="Klein B.S."/>
            <person name="Cuomo C.A."/>
        </authorList>
    </citation>
    <scope>NUCLEOTIDE SEQUENCE [LARGE SCALE GENOMIC DNA]</scope>
    <source>
        <strain evidence="3">ER-3 / ATCC MYA-2586</strain>
    </source>
</reference>
<dbReference type="RefSeq" id="XP_045274260.1">
    <property type="nucleotide sequence ID" value="XM_045417459.1"/>
</dbReference>
<feature type="region of interest" description="Disordered" evidence="1">
    <location>
        <begin position="1"/>
        <end position="37"/>
    </location>
</feature>
<dbReference type="GeneID" id="69024430"/>
<name>A0ABP2ESN9_AJEDR</name>